<evidence type="ECO:0000256" key="6">
    <source>
        <dbReference type="ARBA" id="ARBA00022989"/>
    </source>
</evidence>
<dbReference type="PATRIC" id="fig|1664069.3.peg.4441"/>
<evidence type="ECO:0000256" key="2">
    <source>
        <dbReference type="ARBA" id="ARBA00007935"/>
    </source>
</evidence>
<proteinExistence type="inferred from homology"/>
<dbReference type="Pfam" id="PF01032">
    <property type="entry name" value="FecCD"/>
    <property type="match status" value="1"/>
</dbReference>
<dbReference type="EMBL" id="LECW02000012">
    <property type="protein sequence ID" value="KRT94315.1"/>
    <property type="molecule type" value="Genomic_DNA"/>
</dbReference>
<dbReference type="OrthoDB" id="9811721at2"/>
<evidence type="ECO:0000256" key="4">
    <source>
        <dbReference type="ARBA" id="ARBA00022475"/>
    </source>
</evidence>
<evidence type="ECO:0000256" key="1">
    <source>
        <dbReference type="ARBA" id="ARBA00004651"/>
    </source>
</evidence>
<dbReference type="Proteomes" id="UP000036168">
    <property type="component" value="Unassembled WGS sequence"/>
</dbReference>
<evidence type="ECO:0000256" key="5">
    <source>
        <dbReference type="ARBA" id="ARBA00022692"/>
    </source>
</evidence>
<evidence type="ECO:0000313" key="8">
    <source>
        <dbReference type="EMBL" id="KRT94315.1"/>
    </source>
</evidence>
<dbReference type="PANTHER" id="PTHR30472:SF24">
    <property type="entry name" value="FERRIC ENTEROBACTIN TRANSPORT SYSTEM PERMEASE PROTEIN FEPG"/>
    <property type="match status" value="1"/>
</dbReference>
<dbReference type="PANTHER" id="PTHR30472">
    <property type="entry name" value="FERRIC ENTEROBACTIN TRANSPORT SYSTEM PERMEASE PROTEIN"/>
    <property type="match status" value="1"/>
</dbReference>
<keyword evidence="7" id="KW-0472">Membrane</keyword>
<keyword evidence="6" id="KW-1133">Transmembrane helix</keyword>
<reference evidence="8 9" key="1">
    <citation type="journal article" date="2015" name="Int. J. Syst. Evol. Microbiol.">
        <title>Bacillus glycinifermentans sp. nov., isolated from fermented soybean paste.</title>
        <authorList>
            <person name="Kim S.J."/>
            <person name="Dunlap C.A."/>
            <person name="Kwon S.W."/>
            <person name="Rooney A.P."/>
        </authorList>
    </citation>
    <scope>NUCLEOTIDE SEQUENCE [LARGE SCALE GENOMIC DNA]</scope>
    <source>
        <strain evidence="8 9">GO-13</strain>
    </source>
</reference>
<evidence type="ECO:0000313" key="9">
    <source>
        <dbReference type="Proteomes" id="UP000036168"/>
    </source>
</evidence>
<keyword evidence="3" id="KW-0813">Transport</keyword>
<dbReference type="STRING" id="1664069.BGLY_3866"/>
<gene>
    <name evidence="8" type="ORF">AB447_203245</name>
</gene>
<dbReference type="FunFam" id="1.10.3470.10:FF:000001">
    <property type="entry name" value="Vitamin B12 ABC transporter permease BtuC"/>
    <property type="match status" value="1"/>
</dbReference>
<dbReference type="Gene3D" id="1.10.3470.10">
    <property type="entry name" value="ABC transporter involved in vitamin B12 uptake, BtuC"/>
    <property type="match status" value="1"/>
</dbReference>
<dbReference type="InterPro" id="IPR037294">
    <property type="entry name" value="ABC_BtuC-like"/>
</dbReference>
<dbReference type="CDD" id="cd06550">
    <property type="entry name" value="TM_ABC_iron-siderophores_like"/>
    <property type="match status" value="1"/>
</dbReference>
<evidence type="ECO:0000256" key="3">
    <source>
        <dbReference type="ARBA" id="ARBA00022448"/>
    </source>
</evidence>
<organism evidence="8 9">
    <name type="scientific">Bacillus glycinifermentans</name>
    <dbReference type="NCBI Taxonomy" id="1664069"/>
    <lineage>
        <taxon>Bacteria</taxon>
        <taxon>Bacillati</taxon>
        <taxon>Bacillota</taxon>
        <taxon>Bacilli</taxon>
        <taxon>Bacillales</taxon>
        <taxon>Bacillaceae</taxon>
        <taxon>Bacillus</taxon>
    </lineage>
</organism>
<comment type="subcellular location">
    <subcellularLocation>
        <location evidence="1">Cell membrane</location>
        <topology evidence="1">Multi-pass membrane protein</topology>
    </subcellularLocation>
</comment>
<accession>A0A0J6EVM9</accession>
<dbReference type="InterPro" id="IPR000522">
    <property type="entry name" value="ABC_transptr_permease_BtuC"/>
</dbReference>
<keyword evidence="5" id="KW-0812">Transmembrane</keyword>
<comment type="caution">
    <text evidence="8">The sequence shown here is derived from an EMBL/GenBank/DDBJ whole genome shotgun (WGS) entry which is preliminary data.</text>
</comment>
<dbReference type="AlphaFoldDB" id="A0A0J6HC47"/>
<dbReference type="GO" id="GO:0022857">
    <property type="term" value="F:transmembrane transporter activity"/>
    <property type="evidence" value="ECO:0007669"/>
    <property type="project" value="InterPro"/>
</dbReference>
<accession>A0A0J6HC47</accession>
<dbReference type="GO" id="GO:0005886">
    <property type="term" value="C:plasma membrane"/>
    <property type="evidence" value="ECO:0007669"/>
    <property type="project" value="UniProtKB-SubCell"/>
</dbReference>
<keyword evidence="4" id="KW-1003">Cell membrane</keyword>
<comment type="similarity">
    <text evidence="2">Belongs to the binding-protein-dependent transport system permease family. FecCD subfamily.</text>
</comment>
<sequence>MKNYRTLRIGKGGVSFLIGQKALFSLIVLLLVTVFAVVVSAGVGERFISPGTVMRTFFGIGDPADELIIMSFRMPRILVALFAGICLAASGAVLQGLIRNPLASPDVIGVTGGAAVAVVLFLMLFSDGTGALTVSIGWLPVAAFIGAALAGMLVYFLSYKNGASTFRLILIGIGFSMLAQSLTTLFMMKGPIYRISQANVWITGSVYGSNWQDVYILIPTAFILLLVCAAASRSVNIQTLGEELATGAGSSVQRNRFLLLLLSTALAGIAVAFAGTVGFVGLMAPHIARRLVGSSFGALLPVASLIGGLLVLTADIIGRTLFSPVEVPAGVFTAAIGAPYFIYLLYKSRNQ</sequence>
<evidence type="ECO:0000256" key="7">
    <source>
        <dbReference type="ARBA" id="ARBA00023136"/>
    </source>
</evidence>
<dbReference type="RefSeq" id="WP_048353230.1">
    <property type="nucleotide sequence ID" value="NZ_CP023481.1"/>
</dbReference>
<name>A0A0J6HC47_9BACI</name>
<dbReference type="GO" id="GO:0033214">
    <property type="term" value="P:siderophore-iron import into cell"/>
    <property type="evidence" value="ECO:0007669"/>
    <property type="project" value="TreeGrafter"/>
</dbReference>
<dbReference type="SUPFAM" id="SSF81345">
    <property type="entry name" value="ABC transporter involved in vitamin B12 uptake, BtuC"/>
    <property type="match status" value="1"/>
</dbReference>
<protein>
    <submittedName>
        <fullName evidence="8">Iron ABC transporter permease</fullName>
    </submittedName>
</protein>